<dbReference type="PANTHER" id="PTHR43441:SF12">
    <property type="entry name" value="RIBOSOMAL N-ACETYLTRANSFERASE YDAF-RELATED"/>
    <property type="match status" value="1"/>
</dbReference>
<gene>
    <name evidence="2" type="ORF">ACFQ38_09145</name>
</gene>
<dbReference type="InterPro" id="IPR051908">
    <property type="entry name" value="Ribosomal_N-acetyltransferase"/>
</dbReference>
<evidence type="ECO:0000313" key="2">
    <source>
        <dbReference type="EMBL" id="MFD1205268.1"/>
    </source>
</evidence>
<dbReference type="PROSITE" id="PS51186">
    <property type="entry name" value="GNAT"/>
    <property type="match status" value="1"/>
</dbReference>
<dbReference type="Proteomes" id="UP001597231">
    <property type="component" value="Unassembled WGS sequence"/>
</dbReference>
<keyword evidence="3" id="KW-1185">Reference proteome</keyword>
<dbReference type="InterPro" id="IPR000182">
    <property type="entry name" value="GNAT_dom"/>
</dbReference>
<proteinExistence type="predicted"/>
<dbReference type="Pfam" id="PF13302">
    <property type="entry name" value="Acetyltransf_3"/>
    <property type="match status" value="1"/>
</dbReference>
<dbReference type="InterPro" id="IPR016181">
    <property type="entry name" value="Acyl_CoA_acyltransferase"/>
</dbReference>
<comment type="caution">
    <text evidence="2">The sequence shown here is derived from an EMBL/GenBank/DDBJ whole genome shotgun (WGS) entry which is preliminary data.</text>
</comment>
<name>A0ABW3TZG8_9BACL</name>
<sequence length="182" mass="20990">MFSFKMSSTSELRLLEPRHAQELFELTDGSRDSLREWLPWVDFTRTVEDSKGFIDSTLKQFSNHNGFQAGIWLEGKLAGVVGLHGINWANRSTSIGYWLGKEFEGKGLMTKACEAVITHCFEELQLNRIEIRAATENNRSMAIPKRLGFTLEGCLKQAEWLHDKFVDHYVFGLVKEDWKKEM</sequence>
<reference evidence="3" key="1">
    <citation type="journal article" date="2019" name="Int. J. Syst. Evol. Microbiol.">
        <title>The Global Catalogue of Microorganisms (GCM) 10K type strain sequencing project: providing services to taxonomists for standard genome sequencing and annotation.</title>
        <authorList>
            <consortium name="The Broad Institute Genomics Platform"/>
            <consortium name="The Broad Institute Genome Sequencing Center for Infectious Disease"/>
            <person name="Wu L."/>
            <person name="Ma J."/>
        </authorList>
    </citation>
    <scope>NUCLEOTIDE SEQUENCE [LARGE SCALE GENOMIC DNA]</scope>
    <source>
        <strain evidence="3">CCUG 53915</strain>
    </source>
</reference>
<dbReference type="PANTHER" id="PTHR43441">
    <property type="entry name" value="RIBOSOMAL-PROTEIN-SERINE ACETYLTRANSFERASE"/>
    <property type="match status" value="1"/>
</dbReference>
<dbReference type="RefSeq" id="WP_336823996.1">
    <property type="nucleotide sequence ID" value="NZ_JBHTLT010000043.1"/>
</dbReference>
<organism evidence="2 3">
    <name type="scientific">Sporosarcina contaminans</name>
    <dbReference type="NCBI Taxonomy" id="633403"/>
    <lineage>
        <taxon>Bacteria</taxon>
        <taxon>Bacillati</taxon>
        <taxon>Bacillota</taxon>
        <taxon>Bacilli</taxon>
        <taxon>Bacillales</taxon>
        <taxon>Caryophanaceae</taxon>
        <taxon>Sporosarcina</taxon>
    </lineage>
</organism>
<dbReference type="EMBL" id="JBHTLT010000043">
    <property type="protein sequence ID" value="MFD1205268.1"/>
    <property type="molecule type" value="Genomic_DNA"/>
</dbReference>
<feature type="domain" description="N-acetyltransferase" evidence="1">
    <location>
        <begin position="10"/>
        <end position="176"/>
    </location>
</feature>
<evidence type="ECO:0000313" key="3">
    <source>
        <dbReference type="Proteomes" id="UP001597231"/>
    </source>
</evidence>
<evidence type="ECO:0000259" key="1">
    <source>
        <dbReference type="PROSITE" id="PS51186"/>
    </source>
</evidence>
<dbReference type="SUPFAM" id="SSF55729">
    <property type="entry name" value="Acyl-CoA N-acyltransferases (Nat)"/>
    <property type="match status" value="1"/>
</dbReference>
<accession>A0ABW3TZG8</accession>
<protein>
    <submittedName>
        <fullName evidence="2">GNAT family protein</fullName>
    </submittedName>
</protein>
<dbReference type="Gene3D" id="3.40.630.30">
    <property type="match status" value="1"/>
</dbReference>